<sequence length="69" mass="7827">MLVQVKDDKGFVVSLGWISGQLTSLQKLTPSLSWVPEREGEFFAEIYVWEGLKNQNALDDFSTIQIHVS</sequence>
<accession>A0A087RUE3</accession>
<evidence type="ECO:0000313" key="1">
    <source>
        <dbReference type="EMBL" id="KFM17097.1"/>
    </source>
</evidence>
<dbReference type="AlphaFoldDB" id="A0A087RUE3"/>
<organism evidence="1 2">
    <name type="scientific">Marine Group I thaumarchaeote SCGC AAA799-D11</name>
    <dbReference type="NCBI Taxonomy" id="1502291"/>
    <lineage>
        <taxon>Archaea</taxon>
        <taxon>Nitrososphaerota</taxon>
        <taxon>Marine Group I</taxon>
    </lineage>
</organism>
<name>A0A087RUE3_9ARCH</name>
<gene>
    <name evidence="1" type="ORF">AAA799D11_00307</name>
</gene>
<dbReference type="Proteomes" id="UP000029386">
    <property type="component" value="Unassembled WGS sequence"/>
</dbReference>
<protein>
    <submittedName>
        <fullName evidence="1">Uncharacterized protein</fullName>
    </submittedName>
</protein>
<keyword evidence="2" id="KW-1185">Reference proteome</keyword>
<reference evidence="1 2" key="1">
    <citation type="submission" date="2014-06" db="EMBL/GenBank/DDBJ databases">
        <authorList>
            <person name="Ngugi D.K."/>
            <person name="Blom J."/>
            <person name="Alam I."/>
            <person name="Rashid M."/>
            <person name="Baalawi W."/>
            <person name="Zhang G."/>
            <person name="Hikmawan T."/>
            <person name="Guan Y."/>
            <person name="Antunes A."/>
            <person name="Siam R."/>
            <person name="El-Dorry H."/>
            <person name="Bajic V."/>
            <person name="Stingl U."/>
        </authorList>
    </citation>
    <scope>NUCLEOTIDE SEQUENCE [LARGE SCALE GENOMIC DNA]</scope>
    <source>
        <strain evidence="1">SCGC AAA799-D11</strain>
    </source>
</reference>
<proteinExistence type="predicted"/>
<comment type="caution">
    <text evidence="1">The sequence shown here is derived from an EMBL/GenBank/DDBJ whole genome shotgun (WGS) entry which is preliminary data.</text>
</comment>
<dbReference type="EMBL" id="JOSY01000009">
    <property type="protein sequence ID" value="KFM17097.1"/>
    <property type="molecule type" value="Genomic_DNA"/>
</dbReference>
<evidence type="ECO:0000313" key="2">
    <source>
        <dbReference type="Proteomes" id="UP000029386"/>
    </source>
</evidence>